<dbReference type="Proteomes" id="UP000828251">
    <property type="component" value="Unassembled WGS sequence"/>
</dbReference>
<gene>
    <name evidence="1" type="ORF">J1N35_007784</name>
</gene>
<dbReference type="EMBL" id="JAIQCV010000003">
    <property type="protein sequence ID" value="KAH1114406.1"/>
    <property type="molecule type" value="Genomic_DNA"/>
</dbReference>
<name>A0A9D4AFZ8_9ROSI</name>
<dbReference type="GO" id="GO:0010073">
    <property type="term" value="P:meristem maintenance"/>
    <property type="evidence" value="ECO:0007669"/>
    <property type="project" value="InterPro"/>
</dbReference>
<keyword evidence="2" id="KW-1185">Reference proteome</keyword>
<proteinExistence type="predicted"/>
<dbReference type="PANTHER" id="PTHR46033:SF8">
    <property type="entry name" value="PROTEIN MAINTENANCE OF MERISTEMS-LIKE"/>
    <property type="match status" value="1"/>
</dbReference>
<evidence type="ECO:0008006" key="3">
    <source>
        <dbReference type="Google" id="ProtNLM"/>
    </source>
</evidence>
<organism evidence="1 2">
    <name type="scientific">Gossypium stocksii</name>
    <dbReference type="NCBI Taxonomy" id="47602"/>
    <lineage>
        <taxon>Eukaryota</taxon>
        <taxon>Viridiplantae</taxon>
        <taxon>Streptophyta</taxon>
        <taxon>Embryophyta</taxon>
        <taxon>Tracheophyta</taxon>
        <taxon>Spermatophyta</taxon>
        <taxon>Magnoliopsida</taxon>
        <taxon>eudicotyledons</taxon>
        <taxon>Gunneridae</taxon>
        <taxon>Pentapetalae</taxon>
        <taxon>rosids</taxon>
        <taxon>malvids</taxon>
        <taxon>Malvales</taxon>
        <taxon>Malvaceae</taxon>
        <taxon>Malvoideae</taxon>
        <taxon>Gossypium</taxon>
    </lineage>
</organism>
<protein>
    <recommendedName>
        <fullName evidence="3">Aminotransferase-like plant mobile domain-containing protein</fullName>
    </recommendedName>
</protein>
<comment type="caution">
    <text evidence="1">The sequence shown here is derived from an EMBL/GenBank/DDBJ whole genome shotgun (WGS) entry which is preliminary data.</text>
</comment>
<evidence type="ECO:0000313" key="2">
    <source>
        <dbReference type="Proteomes" id="UP000828251"/>
    </source>
</evidence>
<dbReference type="OrthoDB" id="990873at2759"/>
<sequence length="316" mass="36392">MSDFCVAIIGRGCKLDPTLVSTLVERWRPKTYTFHLSCDMNWLRRNFSGFDEDSTKVQREQHARAYIFMIIGGFLIPDKSQLGVSRVDDVVPGIVSGDRTRKKQNWWLHASTKIIGAIPAAIFSSLSRLHYTFTLVTRWNHGLSYIGLPDELQDMWLLLDQRSETEFEWMPYSDSTIQECILSKLLVNPNIWHVKVLLVVVHDKLYLLREESKGKPPHKKRLLQMPRNLRQGGHDGADKAGFAYRPLSPKYYTSMPLKFLMTTMPMTTYRSPRFGAPIEILITMPPVYETQYSYIVMIMVSQTPSESLFYQGGLSS</sequence>
<dbReference type="InterPro" id="IPR044824">
    <property type="entry name" value="MAIN-like"/>
</dbReference>
<accession>A0A9D4AFZ8</accession>
<evidence type="ECO:0000313" key="1">
    <source>
        <dbReference type="EMBL" id="KAH1114406.1"/>
    </source>
</evidence>
<dbReference type="AlphaFoldDB" id="A0A9D4AFZ8"/>
<reference evidence="1 2" key="1">
    <citation type="journal article" date="2021" name="Plant Biotechnol. J.">
        <title>Multi-omics assisted identification of the key and species-specific regulatory components of drought-tolerant mechanisms in Gossypium stocksii.</title>
        <authorList>
            <person name="Yu D."/>
            <person name="Ke L."/>
            <person name="Zhang D."/>
            <person name="Wu Y."/>
            <person name="Sun Y."/>
            <person name="Mei J."/>
            <person name="Sun J."/>
            <person name="Sun Y."/>
        </authorList>
    </citation>
    <scope>NUCLEOTIDE SEQUENCE [LARGE SCALE GENOMIC DNA]</scope>
    <source>
        <strain evidence="2">cv. E1</strain>
        <tissue evidence="1">Leaf</tissue>
    </source>
</reference>
<dbReference type="PANTHER" id="PTHR46033">
    <property type="entry name" value="PROTEIN MAIN-LIKE 2"/>
    <property type="match status" value="1"/>
</dbReference>